<keyword evidence="1" id="KW-0472">Membrane</keyword>
<feature type="non-terminal residue" evidence="2">
    <location>
        <position position="78"/>
    </location>
</feature>
<name>A0A382XP22_9ZZZZ</name>
<reference evidence="2" key="1">
    <citation type="submission" date="2018-05" db="EMBL/GenBank/DDBJ databases">
        <authorList>
            <person name="Lanie J.A."/>
            <person name="Ng W.-L."/>
            <person name="Kazmierczak K.M."/>
            <person name="Andrzejewski T.M."/>
            <person name="Davidsen T.M."/>
            <person name="Wayne K.J."/>
            <person name="Tettelin H."/>
            <person name="Glass J.I."/>
            <person name="Rusch D."/>
            <person name="Podicherti R."/>
            <person name="Tsui H.-C.T."/>
            <person name="Winkler M.E."/>
        </authorList>
    </citation>
    <scope>NUCLEOTIDE SEQUENCE</scope>
</reference>
<organism evidence="2">
    <name type="scientific">marine metagenome</name>
    <dbReference type="NCBI Taxonomy" id="408172"/>
    <lineage>
        <taxon>unclassified sequences</taxon>
        <taxon>metagenomes</taxon>
        <taxon>ecological metagenomes</taxon>
    </lineage>
</organism>
<accession>A0A382XP22</accession>
<evidence type="ECO:0000256" key="1">
    <source>
        <dbReference type="SAM" id="Phobius"/>
    </source>
</evidence>
<feature type="transmembrane region" description="Helical" evidence="1">
    <location>
        <begin position="6"/>
        <end position="30"/>
    </location>
</feature>
<gene>
    <name evidence="2" type="ORF">METZ01_LOCUS425478</name>
</gene>
<keyword evidence="1" id="KW-0812">Transmembrane</keyword>
<keyword evidence="1" id="KW-1133">Transmembrane helix</keyword>
<proteinExistence type="predicted"/>
<dbReference type="AlphaFoldDB" id="A0A382XP22"/>
<sequence length="78" mass="9178">MRHIISLLTALVVSINLGFWVVWLALLALLKLIFRWDPLRHWINLSTELCYRGTVAVHNFWMFKVVGLRLHLQGKLPE</sequence>
<protein>
    <submittedName>
        <fullName evidence="2">Uncharacterized protein</fullName>
    </submittedName>
</protein>
<dbReference type="EMBL" id="UINC01169205">
    <property type="protein sequence ID" value="SVD72624.1"/>
    <property type="molecule type" value="Genomic_DNA"/>
</dbReference>
<evidence type="ECO:0000313" key="2">
    <source>
        <dbReference type="EMBL" id="SVD72624.1"/>
    </source>
</evidence>